<dbReference type="SUPFAM" id="SSF52743">
    <property type="entry name" value="Subtilisin-like"/>
    <property type="match status" value="1"/>
</dbReference>
<evidence type="ECO:0000313" key="10">
    <source>
        <dbReference type="EMBL" id="VAW73214.1"/>
    </source>
</evidence>
<proteinExistence type="inferred from homology"/>
<dbReference type="CDD" id="cd07496">
    <property type="entry name" value="Peptidases_S8_13"/>
    <property type="match status" value="1"/>
</dbReference>
<dbReference type="GO" id="GO:0006508">
    <property type="term" value="P:proteolysis"/>
    <property type="evidence" value="ECO:0007669"/>
    <property type="project" value="UniProtKB-KW"/>
</dbReference>
<evidence type="ECO:0000256" key="6">
    <source>
        <dbReference type="ARBA" id="ARBA00022801"/>
    </source>
</evidence>
<comment type="subcellular location">
    <subcellularLocation>
        <location evidence="1">Secreted</location>
    </subcellularLocation>
</comment>
<dbReference type="InterPro" id="IPR034176">
    <property type="entry name" value="Peptidases_S8_13"/>
</dbReference>
<evidence type="ECO:0000256" key="4">
    <source>
        <dbReference type="ARBA" id="ARBA00022670"/>
    </source>
</evidence>
<dbReference type="PROSITE" id="PS00136">
    <property type="entry name" value="SUBTILASE_ASP"/>
    <property type="match status" value="1"/>
</dbReference>
<dbReference type="GO" id="GO:0005576">
    <property type="term" value="C:extracellular region"/>
    <property type="evidence" value="ECO:0007669"/>
    <property type="project" value="UniProtKB-SubCell"/>
</dbReference>
<accession>A0A3B0YWB7</accession>
<keyword evidence="7" id="KW-0720">Serine protease</keyword>
<dbReference type="PANTHER" id="PTHR43806:SF11">
    <property type="entry name" value="CEREVISIN-RELATED"/>
    <property type="match status" value="1"/>
</dbReference>
<gene>
    <name evidence="10" type="ORF">MNBD_GAMMA14-753</name>
</gene>
<protein>
    <recommendedName>
        <fullName evidence="9">Peptidase S8/S53 domain-containing protein</fullName>
    </recommendedName>
</protein>
<keyword evidence="6" id="KW-0378">Hydrolase</keyword>
<dbReference type="GO" id="GO:0004252">
    <property type="term" value="F:serine-type endopeptidase activity"/>
    <property type="evidence" value="ECO:0007669"/>
    <property type="project" value="InterPro"/>
</dbReference>
<reference evidence="10" key="1">
    <citation type="submission" date="2018-06" db="EMBL/GenBank/DDBJ databases">
        <authorList>
            <person name="Zhirakovskaya E."/>
        </authorList>
    </citation>
    <scope>NUCLEOTIDE SEQUENCE</scope>
</reference>
<dbReference type="PANTHER" id="PTHR43806">
    <property type="entry name" value="PEPTIDASE S8"/>
    <property type="match status" value="1"/>
</dbReference>
<evidence type="ECO:0000256" key="3">
    <source>
        <dbReference type="ARBA" id="ARBA00022525"/>
    </source>
</evidence>
<dbReference type="PROSITE" id="PS51892">
    <property type="entry name" value="SUBTILASE"/>
    <property type="match status" value="1"/>
</dbReference>
<keyword evidence="4" id="KW-0645">Protease</keyword>
<dbReference type="InterPro" id="IPR050131">
    <property type="entry name" value="Peptidase_S8_subtilisin-like"/>
</dbReference>
<dbReference type="Pfam" id="PF00082">
    <property type="entry name" value="Peptidase_S8"/>
    <property type="match status" value="1"/>
</dbReference>
<feature type="domain" description="Peptidase S8/S53" evidence="9">
    <location>
        <begin position="164"/>
        <end position="452"/>
    </location>
</feature>
<evidence type="ECO:0000256" key="8">
    <source>
        <dbReference type="ARBA" id="ARBA00023145"/>
    </source>
</evidence>
<evidence type="ECO:0000256" key="5">
    <source>
        <dbReference type="ARBA" id="ARBA00022729"/>
    </source>
</evidence>
<evidence type="ECO:0000256" key="7">
    <source>
        <dbReference type="ARBA" id="ARBA00022825"/>
    </source>
</evidence>
<dbReference type="InterPro" id="IPR036852">
    <property type="entry name" value="Peptidase_S8/S53_dom_sf"/>
</dbReference>
<keyword evidence="5" id="KW-0732">Signal</keyword>
<dbReference type="Gene3D" id="3.40.50.200">
    <property type="entry name" value="Peptidase S8/S53 domain"/>
    <property type="match status" value="1"/>
</dbReference>
<sequence length="531" mass="54315">MHSKITVGQSQSMFRNFLLSCLAGTFCLGGINAQAQSHAPQISGGQLIIKLKDNRVLRSAASADSRKATPEPLRLPDGRLLTYVRSMTDGSLVIRLPEGISQKEAETLMAQLEQDSTVATVQVDRRLHPALVPNDTEYIRQWYLSQDTAGIRAPGAWDQSTGSSSIVIAVVDTGLLQHVDLNASRILPGYDFISDIPMANDGDGRDADPADPGDAVLANECGVGDPATDEPSSWHGLSVMGVMVATSNNNSNIAGIDFSARILPVRVLGKCGGFVSDIVEAIRWSAGLSVSGVPDNPNPANVINLSLSGEGACTLQEQAAIDDAVAAGAVVVVAAGNEGKDVVNFSPANCANVVTVGAVARDGSIASYANRGEEVDLVGPGGDGPVFKDNVLTLWNDGTTTPGTDVLAYITGTSFTAAQVSSVAALMLAVNGTLAPATVKDVLCATARDFVDGSCTGNLCGAGILDANAALAGAANPASVAGGPGCNVIADSGGGGGGGGGGCVLVDVKDIDPLLPWLAVMAMIGLRRRNR</sequence>
<dbReference type="FunFam" id="3.40.50.200:FF:000022">
    <property type="entry name" value="Extracellular protease"/>
    <property type="match status" value="1"/>
</dbReference>
<name>A0A3B0YWB7_9ZZZZ</name>
<keyword evidence="8" id="KW-0865">Zymogen</keyword>
<dbReference type="InterPro" id="IPR000209">
    <property type="entry name" value="Peptidase_S8/S53_dom"/>
</dbReference>
<evidence type="ECO:0000259" key="9">
    <source>
        <dbReference type="Pfam" id="PF00082"/>
    </source>
</evidence>
<evidence type="ECO:0000256" key="2">
    <source>
        <dbReference type="ARBA" id="ARBA00011073"/>
    </source>
</evidence>
<keyword evidence="3" id="KW-0964">Secreted</keyword>
<comment type="similarity">
    <text evidence="2">Belongs to the peptidase S8 family.</text>
</comment>
<dbReference type="EMBL" id="UOFM01000055">
    <property type="protein sequence ID" value="VAW73214.1"/>
    <property type="molecule type" value="Genomic_DNA"/>
</dbReference>
<dbReference type="InterPro" id="IPR023827">
    <property type="entry name" value="Peptidase_S8_Asp-AS"/>
</dbReference>
<dbReference type="AlphaFoldDB" id="A0A3B0YWB7"/>
<organism evidence="10">
    <name type="scientific">hydrothermal vent metagenome</name>
    <dbReference type="NCBI Taxonomy" id="652676"/>
    <lineage>
        <taxon>unclassified sequences</taxon>
        <taxon>metagenomes</taxon>
        <taxon>ecological metagenomes</taxon>
    </lineage>
</organism>
<evidence type="ECO:0000256" key="1">
    <source>
        <dbReference type="ARBA" id="ARBA00004613"/>
    </source>
</evidence>